<dbReference type="AlphaFoldDB" id="A0A2H6CRC4"/>
<gene>
    <name evidence="2" type="ORF">TEHN7118_0353</name>
</gene>
<dbReference type="Proteomes" id="UP000236214">
    <property type="component" value="Unassembled WGS sequence"/>
</dbReference>
<dbReference type="Gene3D" id="3.40.1350.10">
    <property type="match status" value="1"/>
</dbReference>
<dbReference type="RefSeq" id="WP_069029088.1">
    <property type="nucleotide sequence ID" value="NZ_BDEC01000011.1"/>
</dbReference>
<keyword evidence="3" id="KW-1185">Reference proteome</keyword>
<evidence type="ECO:0000259" key="1">
    <source>
        <dbReference type="Pfam" id="PF18899"/>
    </source>
</evidence>
<comment type="caution">
    <text evidence="2">The sequence shown here is derived from an EMBL/GenBank/DDBJ whole genome shotgun (WGS) entry which is preliminary data.</text>
</comment>
<name>A0A2H6CRC4_TETHA</name>
<proteinExistence type="predicted"/>
<sequence>MALFQLENKRVKPIYEKTFKKEKDVQQLVENNLTELMNLDFVKTEFAIGKFRLDTLAYNSETASFVIIEYKKTKNESLVDQGYTYLNIMLEQKAAFVLAFNEVFPYEIKAIKDIDWSQSRVVFISPVFSSYQKGAASNPQLPIDLIQVKSFEKNLIEMEEITKTNYIADHKKENLESVNKLNKEIKVYTEEDLISKGNEESQALYHSIKQAILDWDPNIQVTANKHYVSFKRKTNFCDIAIQKKQVKIWLNAKMGDLDDSQNIFRDVTNIGHYGNGDYEVSIQYDTNVEYILSVIKQAWMRGK</sequence>
<dbReference type="Pfam" id="PF18899">
    <property type="entry name" value="DUF5655"/>
    <property type="match status" value="1"/>
</dbReference>
<accession>A0A2H6CRC4</accession>
<dbReference type="InterPro" id="IPR011856">
    <property type="entry name" value="tRNA_endonuc-like_dom_sf"/>
</dbReference>
<dbReference type="InterPro" id="IPR043714">
    <property type="entry name" value="DUF5655"/>
</dbReference>
<protein>
    <recommendedName>
        <fullName evidence="1">DUF5655 domain-containing protein</fullName>
    </recommendedName>
</protein>
<organism evidence="2 3">
    <name type="scientific">Tetragenococcus halophilus subsp. halophilus</name>
    <dbReference type="NCBI Taxonomy" id="1513897"/>
    <lineage>
        <taxon>Bacteria</taxon>
        <taxon>Bacillati</taxon>
        <taxon>Bacillota</taxon>
        <taxon>Bacilli</taxon>
        <taxon>Lactobacillales</taxon>
        <taxon>Enterococcaceae</taxon>
        <taxon>Tetragenococcus</taxon>
    </lineage>
</organism>
<feature type="domain" description="DUF5655" evidence="1">
    <location>
        <begin position="190"/>
        <end position="300"/>
    </location>
</feature>
<evidence type="ECO:0000313" key="2">
    <source>
        <dbReference type="EMBL" id="GBD67547.1"/>
    </source>
</evidence>
<reference evidence="2 3" key="1">
    <citation type="submission" date="2016-05" db="EMBL/GenBank/DDBJ databases">
        <title>Whole genome sequencing of Tetragenococcus halophilus subsp. halophilus NISL 7118.</title>
        <authorList>
            <person name="Shiwa Y."/>
            <person name="Nishimura I."/>
            <person name="Yoshikawa H."/>
            <person name="Koyama Y."/>
            <person name="Oguma T."/>
        </authorList>
    </citation>
    <scope>NUCLEOTIDE SEQUENCE [LARGE SCALE GENOMIC DNA]</scope>
    <source>
        <strain evidence="2 3">NISL 7118</strain>
    </source>
</reference>
<dbReference type="GO" id="GO:0003676">
    <property type="term" value="F:nucleic acid binding"/>
    <property type="evidence" value="ECO:0007669"/>
    <property type="project" value="InterPro"/>
</dbReference>
<dbReference type="GeneID" id="64054406"/>
<dbReference type="EMBL" id="BDEC01000011">
    <property type="protein sequence ID" value="GBD67547.1"/>
    <property type="molecule type" value="Genomic_DNA"/>
</dbReference>
<evidence type="ECO:0000313" key="3">
    <source>
        <dbReference type="Proteomes" id="UP000236214"/>
    </source>
</evidence>